<organism evidence="2">
    <name type="scientific">Tanacetum cinerariifolium</name>
    <name type="common">Dalmatian daisy</name>
    <name type="synonym">Chrysanthemum cinerariifolium</name>
    <dbReference type="NCBI Taxonomy" id="118510"/>
    <lineage>
        <taxon>Eukaryota</taxon>
        <taxon>Viridiplantae</taxon>
        <taxon>Streptophyta</taxon>
        <taxon>Embryophyta</taxon>
        <taxon>Tracheophyta</taxon>
        <taxon>Spermatophyta</taxon>
        <taxon>Magnoliopsida</taxon>
        <taxon>eudicotyledons</taxon>
        <taxon>Gunneridae</taxon>
        <taxon>Pentapetalae</taxon>
        <taxon>asterids</taxon>
        <taxon>campanulids</taxon>
        <taxon>Asterales</taxon>
        <taxon>Asteraceae</taxon>
        <taxon>Asteroideae</taxon>
        <taxon>Anthemideae</taxon>
        <taxon>Anthemidinae</taxon>
        <taxon>Tanacetum</taxon>
    </lineage>
</organism>
<accession>A0A6L2MHS4</accession>
<dbReference type="CDD" id="cd09272">
    <property type="entry name" value="RNase_HI_RT_Ty1"/>
    <property type="match status" value="1"/>
</dbReference>
<feature type="region of interest" description="Disordered" evidence="1">
    <location>
        <begin position="1"/>
        <end position="24"/>
    </location>
</feature>
<evidence type="ECO:0000313" key="2">
    <source>
        <dbReference type="EMBL" id="GEU73503.1"/>
    </source>
</evidence>
<protein>
    <submittedName>
        <fullName evidence="2">Uncharacterized protein</fullName>
    </submittedName>
</protein>
<evidence type="ECO:0000256" key="1">
    <source>
        <dbReference type="SAM" id="MobiDB-lite"/>
    </source>
</evidence>
<dbReference type="EMBL" id="BKCJ010006701">
    <property type="protein sequence ID" value="GEU73503.1"/>
    <property type="molecule type" value="Genomic_DNA"/>
</dbReference>
<reference evidence="2" key="1">
    <citation type="journal article" date="2019" name="Sci. Rep.">
        <title>Draft genome of Tanacetum cinerariifolium, the natural source of mosquito coil.</title>
        <authorList>
            <person name="Yamashiro T."/>
            <person name="Shiraishi A."/>
            <person name="Satake H."/>
            <person name="Nakayama K."/>
        </authorList>
    </citation>
    <scope>NUCLEOTIDE SEQUENCE</scope>
</reference>
<sequence>MANCNSSRTPDDTESKLGPEGCPSTRRSTSGYCVFLGDNLLSWSAKLQHTFSRFSAEAEYRGVANVVAETAWLYNLLYELRTLPRRESALADLHSLGFDLHSLWVHSLDSRKENTPETKGEVGLRHGAWAFIPSLFGPSFHSSSGIGHSIYYKTHEQLLLEGCLEVKHAKGFSRFKWQGGNHKKTMGKLVLFGDDGKPLKSSRSILVEPPQLRLEVAIRLDSITGNFEVLNTCMGGDEVACEANTKATLVADGVGDILNADKSNVGDSWKKTNANKLFCFAYVLNDDVNKTKINFCVLTTPASIECEVVIPRSYVEEGEGRKVDKNYEASALNTIATMGNNTVDTFGDINNIKEDANEEDVCNILIWVKFHDIPIIAFSEYGLSAIISKLDTPMLLDSYTSTMCTNSWGMSSYARAMVELRADVELKNTLVVAILKFLGEGYTMSIIRVEYEWTPPRCSSFKGSSLIIDEYPNKSASHVLKNLKNPRQVVREVQAQMEFANSFDMSLHGQLR</sequence>
<dbReference type="PANTHER" id="PTHR11439:SF524">
    <property type="entry name" value="RNA-DIRECTED DNA POLYMERASE, PROTEIN KINASE RLK-PELLE-DLSV FAMILY"/>
    <property type="match status" value="1"/>
</dbReference>
<dbReference type="PANTHER" id="PTHR11439">
    <property type="entry name" value="GAG-POL-RELATED RETROTRANSPOSON"/>
    <property type="match status" value="1"/>
</dbReference>
<comment type="caution">
    <text evidence="2">The sequence shown here is derived from an EMBL/GenBank/DDBJ whole genome shotgun (WGS) entry which is preliminary data.</text>
</comment>
<name>A0A6L2MHS4_TANCI</name>
<dbReference type="AlphaFoldDB" id="A0A6L2MHS4"/>
<proteinExistence type="predicted"/>
<gene>
    <name evidence="2" type="ORF">Tci_045481</name>
</gene>